<proteinExistence type="predicted"/>
<protein>
    <submittedName>
        <fullName evidence="1">Uncharacterized protein</fullName>
    </submittedName>
</protein>
<sequence>MMQSVLNNAPADDEVVLVNLPQWLEKPPATYAVGVEFVSMLGGYLFAEELIDANVAGKHPVWAVGLPELQSSPAYTFGIHNQHSWPPLTANKVRHIFITQFAPTQPETNYMGRLLPLTAVSQPTPIAQFDPYTLTSAAAAACNGVVTVQTEWLPRSADIPDTTSLFVQVLGADGRLLAQADGPPLGIRPSLLAATPEWLLLDRRTVMVDEETAVPTTLLLGVYDFATGERTLATDGNGQPLPDNAWRVPISACY</sequence>
<accession>A0A3B0VGC5</accession>
<dbReference type="EMBL" id="UOEU01000935">
    <property type="protein sequence ID" value="VAW42658.1"/>
    <property type="molecule type" value="Genomic_DNA"/>
</dbReference>
<gene>
    <name evidence="1" type="ORF">MNBD_CHLOROFLEXI01-4274</name>
</gene>
<dbReference type="AlphaFoldDB" id="A0A3B0VGC5"/>
<reference evidence="1" key="1">
    <citation type="submission" date="2018-06" db="EMBL/GenBank/DDBJ databases">
        <authorList>
            <person name="Zhirakovskaya E."/>
        </authorList>
    </citation>
    <scope>NUCLEOTIDE SEQUENCE</scope>
</reference>
<name>A0A3B0VGC5_9ZZZZ</name>
<organism evidence="1">
    <name type="scientific">hydrothermal vent metagenome</name>
    <dbReference type="NCBI Taxonomy" id="652676"/>
    <lineage>
        <taxon>unclassified sequences</taxon>
        <taxon>metagenomes</taxon>
        <taxon>ecological metagenomes</taxon>
    </lineage>
</organism>
<evidence type="ECO:0000313" key="1">
    <source>
        <dbReference type="EMBL" id="VAW42658.1"/>
    </source>
</evidence>